<name>A0ACC0V756_9HYPO</name>
<reference evidence="1" key="1">
    <citation type="submission" date="2022-10" db="EMBL/GenBank/DDBJ databases">
        <title>Complete Genome of Trichothecium roseum strain YXFP-22015, a Plant Pathogen Isolated from Citrus.</title>
        <authorList>
            <person name="Wang Y."/>
            <person name="Zhu L."/>
        </authorList>
    </citation>
    <scope>NUCLEOTIDE SEQUENCE</scope>
    <source>
        <strain evidence="1">YXFP-22015</strain>
    </source>
</reference>
<keyword evidence="2" id="KW-1185">Reference proteome</keyword>
<organism evidence="1 2">
    <name type="scientific">Trichothecium roseum</name>
    <dbReference type="NCBI Taxonomy" id="47278"/>
    <lineage>
        <taxon>Eukaryota</taxon>
        <taxon>Fungi</taxon>
        <taxon>Dikarya</taxon>
        <taxon>Ascomycota</taxon>
        <taxon>Pezizomycotina</taxon>
        <taxon>Sordariomycetes</taxon>
        <taxon>Hypocreomycetidae</taxon>
        <taxon>Hypocreales</taxon>
        <taxon>Hypocreales incertae sedis</taxon>
        <taxon>Trichothecium</taxon>
    </lineage>
</organism>
<sequence length="181" mass="18488">MTTTQTPTANNPLSLPPTLSPDAIDALTDLTTTLTRVRAGLLSSPGAVPDPTATTTTTTTTTAATSSGSAPSGGTGPNSTDTSGASGTGTATTGTLSLVDFPGATDGVKHKVQKARAQIRQLPDMARTTAEQDDELRRLEDRVRRQREVLAGLRDAGVRFARGAAEGEGEIVGDGSNQKLA</sequence>
<evidence type="ECO:0000313" key="2">
    <source>
        <dbReference type="Proteomes" id="UP001163324"/>
    </source>
</evidence>
<dbReference type="EMBL" id="CM047942">
    <property type="protein sequence ID" value="KAI9901312.1"/>
    <property type="molecule type" value="Genomic_DNA"/>
</dbReference>
<proteinExistence type="predicted"/>
<accession>A0ACC0V756</accession>
<evidence type="ECO:0000313" key="1">
    <source>
        <dbReference type="EMBL" id="KAI9901312.1"/>
    </source>
</evidence>
<protein>
    <submittedName>
        <fullName evidence="1">Uncharacterized protein</fullName>
    </submittedName>
</protein>
<gene>
    <name evidence="1" type="ORF">N3K66_003129</name>
</gene>
<dbReference type="Proteomes" id="UP001163324">
    <property type="component" value="Chromosome 3"/>
</dbReference>
<comment type="caution">
    <text evidence="1">The sequence shown here is derived from an EMBL/GenBank/DDBJ whole genome shotgun (WGS) entry which is preliminary data.</text>
</comment>